<sequence>MPLHSLFVLRHAQRADKVASTVSSIEIGYNYGGGGDDGGGGIGGEFCDGFDVYNPGLATFASTRGKSNNGVSQSNVLGAKLFNYLNDHVRCDNGGCVRLRLHTSPYVRCLETVKYMLDFLVKQEIRWPVECTVSVDHVLSEWLNTDLDINHFPPNDNGETLMNTAIQYLHSNLPFNANSMVSLRLDLTDPYKHGNPGAFSESFIHQYSRLSHGLASMVKSCVRDQQDGQNDNEILILMTHGACVRSLVSKLMGKSLFVEIPLGSATLARPVEMKGSLFYWRLVETDIPFRGSRDFKPVDLYSHRDPFQDVQTTFNHQKQLDFKSSMVVPASKTGNFNRLRSQSLLNPKVKTDSDSDSDTDDEGLSFSVGRRSMSPDFMDIHRHRRFRSSSLFGDKNPADQLRQQNTQVSSVYSKKNSFERTKRLLKEEKEQLDRPRRTVAITPVASSNNLASMMQQSHRNEHKYSWSNIDIDDGKYTDSGTTVPDLEEFFSSNNSSANSLVMKDDGLNNLKADSLELKGDGIETMNNGSTATLIQDSDNNNLFDKELIEKSLKEHKSTELSKPDMKSPSTSDWVMNFSGKKDSHLKMNIPNDSVPKFKVDLYGKKNRNNLNTLSLYDNDDDYEEESSTGWFLGSNRY</sequence>
<evidence type="ECO:0000256" key="1">
    <source>
        <dbReference type="SAM" id="MobiDB-lite"/>
    </source>
</evidence>
<accession>A0A1E4S4S0</accession>
<dbReference type="OMA" id="MTHGACV"/>
<dbReference type="PANTHER" id="PTHR16469">
    <property type="entry name" value="UBIQUITIN-ASSOCIATED AND SH3 DOMAIN-CONTAINING BA-RELATED"/>
    <property type="match status" value="1"/>
</dbReference>
<dbReference type="AlphaFoldDB" id="A0A1E4S4S0"/>
<dbReference type="InterPro" id="IPR029033">
    <property type="entry name" value="His_PPase_superfam"/>
</dbReference>
<dbReference type="OrthoDB" id="3898179at2759"/>
<organism evidence="2 3">
    <name type="scientific">Cyberlindnera jadinii (strain ATCC 18201 / CBS 1600 / BCRC 20928 / JCM 3617 / NBRC 0987 / NRRL Y-1542)</name>
    <name type="common">Torula yeast</name>
    <name type="synonym">Candida utilis</name>
    <dbReference type="NCBI Taxonomy" id="983966"/>
    <lineage>
        <taxon>Eukaryota</taxon>
        <taxon>Fungi</taxon>
        <taxon>Dikarya</taxon>
        <taxon>Ascomycota</taxon>
        <taxon>Saccharomycotina</taxon>
        <taxon>Saccharomycetes</taxon>
        <taxon>Phaffomycetales</taxon>
        <taxon>Phaffomycetaceae</taxon>
        <taxon>Cyberlindnera</taxon>
    </lineage>
</organism>
<dbReference type="RefSeq" id="XP_020071530.1">
    <property type="nucleotide sequence ID" value="XM_020213647.1"/>
</dbReference>
<keyword evidence="3" id="KW-1185">Reference proteome</keyword>
<evidence type="ECO:0008006" key="4">
    <source>
        <dbReference type="Google" id="ProtNLM"/>
    </source>
</evidence>
<evidence type="ECO:0000313" key="2">
    <source>
        <dbReference type="EMBL" id="ODV74491.1"/>
    </source>
</evidence>
<dbReference type="InterPro" id="IPR051710">
    <property type="entry name" value="Phosphatase_SH3-domain"/>
</dbReference>
<dbReference type="Proteomes" id="UP000094389">
    <property type="component" value="Unassembled WGS sequence"/>
</dbReference>
<dbReference type="Gene3D" id="3.40.50.1240">
    <property type="entry name" value="Phosphoglycerate mutase-like"/>
    <property type="match status" value="1"/>
</dbReference>
<feature type="region of interest" description="Disordered" evidence="1">
    <location>
        <begin position="339"/>
        <end position="368"/>
    </location>
</feature>
<dbReference type="STRING" id="983966.A0A1E4S4S0"/>
<dbReference type="GeneID" id="30988043"/>
<protein>
    <recommendedName>
        <fullName evidence="4">Phosphoglycerate mutase-like protein</fullName>
    </recommendedName>
</protein>
<dbReference type="PANTHER" id="PTHR16469:SF27">
    <property type="entry name" value="UBIQUITIN-ASSOCIATED AND SH3 DOMAIN-CONTAINING BA-RELATED"/>
    <property type="match status" value="1"/>
</dbReference>
<name>A0A1E4S4S0_CYBJN</name>
<reference evidence="2 3" key="1">
    <citation type="journal article" date="2016" name="Proc. Natl. Acad. Sci. U.S.A.">
        <title>Comparative genomics of biotechnologically important yeasts.</title>
        <authorList>
            <person name="Riley R."/>
            <person name="Haridas S."/>
            <person name="Wolfe K.H."/>
            <person name="Lopes M.R."/>
            <person name="Hittinger C.T."/>
            <person name="Goeker M."/>
            <person name="Salamov A.A."/>
            <person name="Wisecaver J.H."/>
            <person name="Long T.M."/>
            <person name="Calvey C.H."/>
            <person name="Aerts A.L."/>
            <person name="Barry K.W."/>
            <person name="Choi C."/>
            <person name="Clum A."/>
            <person name="Coughlan A.Y."/>
            <person name="Deshpande S."/>
            <person name="Douglass A.P."/>
            <person name="Hanson S.J."/>
            <person name="Klenk H.-P."/>
            <person name="LaButti K.M."/>
            <person name="Lapidus A."/>
            <person name="Lindquist E.A."/>
            <person name="Lipzen A.M."/>
            <person name="Meier-Kolthoff J.P."/>
            <person name="Ohm R.A."/>
            <person name="Otillar R.P."/>
            <person name="Pangilinan J.L."/>
            <person name="Peng Y."/>
            <person name="Rokas A."/>
            <person name="Rosa C.A."/>
            <person name="Scheuner C."/>
            <person name="Sibirny A.A."/>
            <person name="Slot J.C."/>
            <person name="Stielow J.B."/>
            <person name="Sun H."/>
            <person name="Kurtzman C.P."/>
            <person name="Blackwell M."/>
            <person name="Grigoriev I.V."/>
            <person name="Jeffries T.W."/>
        </authorList>
    </citation>
    <scope>NUCLEOTIDE SEQUENCE [LARGE SCALE GENOMIC DNA]</scope>
    <source>
        <strain evidence="3">ATCC 18201 / CBS 1600 / BCRC 20928 / JCM 3617 / NBRC 0987 / NRRL Y-1542</strain>
    </source>
</reference>
<feature type="compositionally biased region" description="Acidic residues" evidence="1">
    <location>
        <begin position="354"/>
        <end position="363"/>
    </location>
</feature>
<dbReference type="SUPFAM" id="SSF53254">
    <property type="entry name" value="Phosphoglycerate mutase-like"/>
    <property type="match status" value="1"/>
</dbReference>
<evidence type="ECO:0000313" key="3">
    <source>
        <dbReference type="Proteomes" id="UP000094389"/>
    </source>
</evidence>
<gene>
    <name evidence="2" type="ORF">CYBJADRAFT_161906</name>
</gene>
<proteinExistence type="predicted"/>
<dbReference type="EMBL" id="KV453928">
    <property type="protein sequence ID" value="ODV74491.1"/>
    <property type="molecule type" value="Genomic_DNA"/>
</dbReference>